<dbReference type="Gene3D" id="3.30.460.10">
    <property type="entry name" value="Beta Polymerase, domain 2"/>
    <property type="match status" value="1"/>
</dbReference>
<dbReference type="eggNOG" id="COG1708">
    <property type="taxonomic scope" value="Bacteria"/>
</dbReference>
<evidence type="ECO:0000313" key="3">
    <source>
        <dbReference type="Proteomes" id="UP000181976"/>
    </source>
</evidence>
<protein>
    <submittedName>
        <fullName evidence="2">Nucleotidyltransferase domain-containing protein</fullName>
    </submittedName>
</protein>
<evidence type="ECO:0000313" key="2">
    <source>
        <dbReference type="EMBL" id="SFE82063.1"/>
    </source>
</evidence>
<dbReference type="Pfam" id="PF18765">
    <property type="entry name" value="Polbeta"/>
    <property type="match status" value="1"/>
</dbReference>
<sequence>MDALRSVFSKNKDVEGVILFGSRAKGTFKEGSDIDIALIGDKLNMTSLRKIELELDELSLPYHLDVVIYKNIKEQALKEHIDRVGVRIG</sequence>
<dbReference type="AlphaFoldDB" id="A0A1I2DP83"/>
<dbReference type="PANTHER" id="PTHR43449:SF1">
    <property type="entry name" value="POLYMERASE BETA NUCLEOTIDYLTRANSFERASE DOMAIN-CONTAINING PROTEIN"/>
    <property type="match status" value="1"/>
</dbReference>
<dbReference type="EMBL" id="FONA01000019">
    <property type="protein sequence ID" value="SFE82063.1"/>
    <property type="molecule type" value="Genomic_DNA"/>
</dbReference>
<dbReference type="GO" id="GO:0016740">
    <property type="term" value="F:transferase activity"/>
    <property type="evidence" value="ECO:0007669"/>
    <property type="project" value="UniProtKB-KW"/>
</dbReference>
<dbReference type="InterPro" id="IPR041633">
    <property type="entry name" value="Polbeta"/>
</dbReference>
<gene>
    <name evidence="2" type="ORF">SAMN05444380_11966</name>
</gene>
<dbReference type="PANTHER" id="PTHR43449">
    <property type="entry name" value="NUCLEOTIDYLTRANSFERASE"/>
    <property type="match status" value="1"/>
</dbReference>
<dbReference type="InParanoid" id="A0A1I2DP83"/>
<dbReference type="STRING" id="385682.SAMN05444380_11966"/>
<dbReference type="CDD" id="cd05403">
    <property type="entry name" value="NT_KNTase_like"/>
    <property type="match status" value="1"/>
</dbReference>
<reference evidence="2 3" key="1">
    <citation type="submission" date="2016-10" db="EMBL/GenBank/DDBJ databases">
        <authorList>
            <person name="de Groot N.N."/>
        </authorList>
    </citation>
    <scope>NUCLEOTIDE SEQUENCE [LARGE SCALE GENOMIC DNA]</scope>
    <source>
        <strain evidence="2 3">DSM 19012</strain>
    </source>
</reference>
<name>A0A1I2DP83_9BACT</name>
<keyword evidence="3" id="KW-1185">Reference proteome</keyword>
<dbReference type="InterPro" id="IPR043519">
    <property type="entry name" value="NT_sf"/>
</dbReference>
<dbReference type="Proteomes" id="UP000181976">
    <property type="component" value="Unassembled WGS sequence"/>
</dbReference>
<keyword evidence="2" id="KW-0808">Transferase</keyword>
<accession>A0A1I2DP83</accession>
<organism evidence="2 3">
    <name type="scientific">Thermophagus xiamenensis</name>
    <dbReference type="NCBI Taxonomy" id="385682"/>
    <lineage>
        <taxon>Bacteria</taxon>
        <taxon>Pseudomonadati</taxon>
        <taxon>Bacteroidota</taxon>
        <taxon>Bacteroidia</taxon>
        <taxon>Marinilabiliales</taxon>
        <taxon>Marinilabiliaceae</taxon>
        <taxon>Thermophagus</taxon>
    </lineage>
</organism>
<dbReference type="SUPFAM" id="SSF81301">
    <property type="entry name" value="Nucleotidyltransferase"/>
    <property type="match status" value="1"/>
</dbReference>
<feature type="domain" description="Polymerase beta nucleotidyltransferase" evidence="1">
    <location>
        <begin position="4"/>
        <end position="87"/>
    </location>
</feature>
<proteinExistence type="predicted"/>
<evidence type="ECO:0000259" key="1">
    <source>
        <dbReference type="Pfam" id="PF18765"/>
    </source>
</evidence>